<dbReference type="InterPro" id="IPR013106">
    <property type="entry name" value="Ig_V-set"/>
</dbReference>
<dbReference type="GO" id="GO:0150079">
    <property type="term" value="P:negative regulation of neuroinflammatory response"/>
    <property type="evidence" value="ECO:0007669"/>
    <property type="project" value="TreeGrafter"/>
</dbReference>
<keyword evidence="7" id="KW-0325">Glycoprotein</keyword>
<dbReference type="InterPro" id="IPR003599">
    <property type="entry name" value="Ig_sub"/>
</dbReference>
<protein>
    <submittedName>
        <fullName evidence="12">OX-2 membrane glycoprotein</fullName>
    </submittedName>
</protein>
<gene>
    <name evidence="12" type="primary">Cd200_0</name>
    <name evidence="12" type="ORF">EYF80_008865</name>
</gene>
<dbReference type="InterPro" id="IPR047164">
    <property type="entry name" value="OX2G-like"/>
</dbReference>
<accession>A0A4Z2IS83</accession>
<organism evidence="12 13">
    <name type="scientific">Liparis tanakae</name>
    <name type="common">Tanaka's snailfish</name>
    <dbReference type="NCBI Taxonomy" id="230148"/>
    <lineage>
        <taxon>Eukaryota</taxon>
        <taxon>Metazoa</taxon>
        <taxon>Chordata</taxon>
        <taxon>Craniata</taxon>
        <taxon>Vertebrata</taxon>
        <taxon>Euteleostomi</taxon>
        <taxon>Actinopterygii</taxon>
        <taxon>Neopterygii</taxon>
        <taxon>Teleostei</taxon>
        <taxon>Neoteleostei</taxon>
        <taxon>Acanthomorphata</taxon>
        <taxon>Eupercaria</taxon>
        <taxon>Perciformes</taxon>
        <taxon>Cottioidei</taxon>
        <taxon>Cottales</taxon>
        <taxon>Liparidae</taxon>
        <taxon>Liparis</taxon>
    </lineage>
</organism>
<evidence type="ECO:0000256" key="2">
    <source>
        <dbReference type="ARBA" id="ARBA00022692"/>
    </source>
</evidence>
<dbReference type="PROSITE" id="PS50835">
    <property type="entry name" value="IG_LIKE"/>
    <property type="match status" value="1"/>
</dbReference>
<keyword evidence="5 9" id="KW-0472">Membrane</keyword>
<dbReference type="InterPro" id="IPR036179">
    <property type="entry name" value="Ig-like_dom_sf"/>
</dbReference>
<evidence type="ECO:0000256" key="7">
    <source>
        <dbReference type="ARBA" id="ARBA00023180"/>
    </source>
</evidence>
<dbReference type="GO" id="GO:0034113">
    <property type="term" value="P:heterotypic cell-cell adhesion"/>
    <property type="evidence" value="ECO:0007669"/>
    <property type="project" value="TreeGrafter"/>
</dbReference>
<dbReference type="OrthoDB" id="8749387at2759"/>
<feature type="signal peptide" evidence="10">
    <location>
        <begin position="1"/>
        <end position="26"/>
    </location>
</feature>
<dbReference type="EMBL" id="SRLO01000050">
    <property type="protein sequence ID" value="TNN80860.1"/>
    <property type="molecule type" value="Genomic_DNA"/>
</dbReference>
<feature type="transmembrane region" description="Helical" evidence="9">
    <location>
        <begin position="252"/>
        <end position="275"/>
    </location>
</feature>
<dbReference type="GO" id="GO:0043025">
    <property type="term" value="C:neuronal cell body"/>
    <property type="evidence" value="ECO:0007669"/>
    <property type="project" value="TreeGrafter"/>
</dbReference>
<keyword evidence="13" id="KW-1185">Reference proteome</keyword>
<dbReference type="Gene3D" id="2.60.40.10">
    <property type="entry name" value="Immunoglobulins"/>
    <property type="match status" value="2"/>
</dbReference>
<evidence type="ECO:0000259" key="11">
    <source>
        <dbReference type="PROSITE" id="PS50835"/>
    </source>
</evidence>
<evidence type="ECO:0000256" key="6">
    <source>
        <dbReference type="ARBA" id="ARBA00023157"/>
    </source>
</evidence>
<dbReference type="PANTHER" id="PTHR46841:SF7">
    <property type="entry name" value="IG-LIKE DOMAIN-CONTAINING PROTEIN"/>
    <property type="match status" value="1"/>
</dbReference>
<dbReference type="InterPro" id="IPR013783">
    <property type="entry name" value="Ig-like_fold"/>
</dbReference>
<name>A0A4Z2IS83_9TELE</name>
<dbReference type="AlphaFoldDB" id="A0A4Z2IS83"/>
<reference evidence="12 13" key="1">
    <citation type="submission" date="2019-03" db="EMBL/GenBank/DDBJ databases">
        <title>First draft genome of Liparis tanakae, snailfish: a comprehensive survey of snailfish specific genes.</title>
        <authorList>
            <person name="Kim W."/>
            <person name="Song I."/>
            <person name="Jeong J.-H."/>
            <person name="Kim D."/>
            <person name="Kim S."/>
            <person name="Ryu S."/>
            <person name="Song J.Y."/>
            <person name="Lee S.K."/>
        </authorList>
    </citation>
    <scope>NUCLEOTIDE SEQUENCE [LARGE SCALE GENOMIC DNA]</scope>
    <source>
        <tissue evidence="12">Muscle</tissue>
    </source>
</reference>
<dbReference type="GO" id="GO:0098632">
    <property type="term" value="F:cell-cell adhesion mediator activity"/>
    <property type="evidence" value="ECO:0007669"/>
    <property type="project" value="InterPro"/>
</dbReference>
<dbReference type="GO" id="GO:0030424">
    <property type="term" value="C:axon"/>
    <property type="evidence" value="ECO:0007669"/>
    <property type="project" value="TreeGrafter"/>
</dbReference>
<evidence type="ECO:0000256" key="10">
    <source>
        <dbReference type="SAM" id="SignalP"/>
    </source>
</evidence>
<feature type="chain" id="PRO_5021370530" evidence="10">
    <location>
        <begin position="27"/>
        <end position="295"/>
    </location>
</feature>
<keyword evidence="6" id="KW-1015">Disulfide bond</keyword>
<dbReference type="SMART" id="SM00409">
    <property type="entry name" value="IG"/>
    <property type="match status" value="1"/>
</dbReference>
<evidence type="ECO:0000256" key="9">
    <source>
        <dbReference type="SAM" id="Phobius"/>
    </source>
</evidence>
<evidence type="ECO:0000256" key="4">
    <source>
        <dbReference type="ARBA" id="ARBA00022989"/>
    </source>
</evidence>
<dbReference type="Proteomes" id="UP000314294">
    <property type="component" value="Unassembled WGS sequence"/>
</dbReference>
<keyword evidence="2 9" id="KW-0812">Transmembrane</keyword>
<evidence type="ECO:0000313" key="13">
    <source>
        <dbReference type="Proteomes" id="UP000314294"/>
    </source>
</evidence>
<dbReference type="GO" id="GO:0009986">
    <property type="term" value="C:cell surface"/>
    <property type="evidence" value="ECO:0007669"/>
    <property type="project" value="TreeGrafter"/>
</dbReference>
<dbReference type="Pfam" id="PF07686">
    <property type="entry name" value="V-set"/>
    <property type="match status" value="1"/>
</dbReference>
<comment type="caution">
    <text evidence="12">The sequence shown here is derived from an EMBL/GenBank/DDBJ whole genome shotgun (WGS) entry which is preliminary data.</text>
</comment>
<sequence length="295" mass="31770">MSQRAVLRLLCVVGVFLKGQTALIQSEPTVLAALGDSAFLNCRLMQSKNVLQVTWQKISPEGKKEDVATSSKYFGQKVNREFRDRVQFEDVGLLSSSIVIRNVTYRDEGCYLCLFNTNPDGALTGRTCLQLYELHAASLHVGESNSAEEVHVSCSATGRPAPTVTLTVAHYNTTNTTNITNTTNTTSTTNTNGTVTVTVTAALPRLPVDGSRVGCAVRVLSGRETVVYAVVPEVELSPSVGVDVESGSNINWTIWVLVPCVVVAVVVAVAAAVFYRRKPHNGKPTTASDVYSCKE</sequence>
<keyword evidence="3 10" id="KW-0732">Signal</keyword>
<evidence type="ECO:0000256" key="3">
    <source>
        <dbReference type="ARBA" id="ARBA00022729"/>
    </source>
</evidence>
<keyword evidence="4 9" id="KW-1133">Transmembrane helix</keyword>
<dbReference type="PANTHER" id="PTHR46841">
    <property type="entry name" value="OX-2 MEMBRANE GLYCOPROTEIN"/>
    <property type="match status" value="1"/>
</dbReference>
<keyword evidence="8" id="KW-0393">Immunoglobulin domain</keyword>
<dbReference type="SUPFAM" id="SSF48726">
    <property type="entry name" value="Immunoglobulin"/>
    <property type="match status" value="1"/>
</dbReference>
<evidence type="ECO:0000256" key="1">
    <source>
        <dbReference type="ARBA" id="ARBA00004167"/>
    </source>
</evidence>
<comment type="subcellular location">
    <subcellularLocation>
        <location evidence="1">Membrane</location>
        <topology evidence="1">Single-pass membrane protein</topology>
    </subcellularLocation>
</comment>
<dbReference type="InterPro" id="IPR007110">
    <property type="entry name" value="Ig-like_dom"/>
</dbReference>
<dbReference type="GO" id="GO:0016020">
    <property type="term" value="C:membrane"/>
    <property type="evidence" value="ECO:0007669"/>
    <property type="project" value="UniProtKB-SubCell"/>
</dbReference>
<dbReference type="SMART" id="SM00406">
    <property type="entry name" value="IGv"/>
    <property type="match status" value="1"/>
</dbReference>
<feature type="domain" description="Ig-like" evidence="11">
    <location>
        <begin position="21"/>
        <end position="124"/>
    </location>
</feature>
<proteinExistence type="predicted"/>
<evidence type="ECO:0000256" key="5">
    <source>
        <dbReference type="ARBA" id="ARBA00023136"/>
    </source>
</evidence>
<evidence type="ECO:0000256" key="8">
    <source>
        <dbReference type="ARBA" id="ARBA00023319"/>
    </source>
</evidence>
<evidence type="ECO:0000313" key="12">
    <source>
        <dbReference type="EMBL" id="TNN80860.1"/>
    </source>
</evidence>